<keyword evidence="3" id="KW-0963">Cytoplasm</keyword>
<gene>
    <name evidence="8" type="ORF">KLDO_g4018</name>
</gene>
<accession>A0A0A8LA87</accession>
<dbReference type="SUPFAM" id="SSF55753">
    <property type="entry name" value="Actin depolymerizing proteins"/>
    <property type="match status" value="1"/>
</dbReference>
<dbReference type="InterPro" id="IPR002108">
    <property type="entry name" value="ADF-H"/>
</dbReference>
<dbReference type="EMBL" id="CCBQ010000045">
    <property type="protein sequence ID" value="CDO95789.1"/>
    <property type="molecule type" value="Genomic_DNA"/>
</dbReference>
<feature type="region of interest" description="Disordered" evidence="5">
    <location>
        <begin position="142"/>
        <end position="231"/>
    </location>
</feature>
<name>A0A0A8LA87_9SACH</name>
<feature type="compositionally biased region" description="Basic and acidic residues" evidence="5">
    <location>
        <begin position="329"/>
        <end position="339"/>
    </location>
</feature>
<dbReference type="GO" id="GO:0051015">
    <property type="term" value="F:actin filament binding"/>
    <property type="evidence" value="ECO:0007669"/>
    <property type="project" value="TreeGrafter"/>
</dbReference>
<dbReference type="GO" id="GO:0030864">
    <property type="term" value="C:cortical actin cytoskeleton"/>
    <property type="evidence" value="ECO:0007669"/>
    <property type="project" value="TreeGrafter"/>
</dbReference>
<feature type="compositionally biased region" description="Low complexity" evidence="5">
    <location>
        <begin position="430"/>
        <end position="439"/>
    </location>
</feature>
<evidence type="ECO:0000259" key="7">
    <source>
        <dbReference type="PROSITE" id="PS51263"/>
    </source>
</evidence>
<sequence length="605" mass="67915">MAFEPIDTTTHSRAIEAEYLKVVKGDPDTTWLIISPNSKKQYEPELVGTSFSEFLQSFEDTKVQYGLARVSPPGSDVHKLILIGWCPDSAPLKTRASFAQNFGVISNQVFKTYHIQVTARDEDDLDESELLMKISNSAGARYSIQQQSQASKKPVSSAAKTAKKPSSVPSRAVEEKETKPSFSSKRSVSPEPLKRSSKKDDDWGEPELEERDFRDKPLKPNSSSWKPVGKVDLQKVIAEEKNKDDPRLVTTAATYDKKIDPQSEIAKLKEESKLKRDAEYSKVLGTKGESPVPSSGADNGDLLVKGFKNEKSPAQLWAEKKRQAAPSAFEKKVDKKEKEEEKEEEDEEEEEEGIQDIRSKFESLQTKEVPIIKPSQSGKFTPQFPRDESSENGSQNKNRFGQPLPGLHDQKKDEDDGWSDEEEESESEVAEAPAPSISSRRNVPPPPESDEEEEEDDEKLEEEEEEVPSLPARRSVPPPPESDDEEEVPSLPTRRNVPPPPESDEEEEEEVVDEDESAFAESRQAEFQRSIPPPAPRRTQQAKKASGPSAVAEYDYEAGEDNELTFEENARIVNIQFVDDDWWLGELESSGEKGLFPSNYVNLEE</sequence>
<evidence type="ECO:0000256" key="5">
    <source>
        <dbReference type="SAM" id="MobiDB-lite"/>
    </source>
</evidence>
<evidence type="ECO:0000256" key="2">
    <source>
        <dbReference type="ARBA" id="ARBA00022443"/>
    </source>
</evidence>
<evidence type="ECO:0000256" key="3">
    <source>
        <dbReference type="ARBA" id="ARBA00022490"/>
    </source>
</evidence>
<dbReference type="CDD" id="cd11281">
    <property type="entry name" value="ADF_drebrin_like"/>
    <property type="match status" value="1"/>
</dbReference>
<keyword evidence="9" id="KW-1185">Reference proteome</keyword>
<comment type="caution">
    <text evidence="8">The sequence shown here is derived from an EMBL/GenBank/DDBJ whole genome shotgun (WGS) entry which is preliminary data.</text>
</comment>
<protein>
    <submittedName>
        <fullName evidence="8">WGS project CCBQ000000000 data, contig 00015</fullName>
    </submittedName>
</protein>
<feature type="compositionally biased region" description="Acidic residues" evidence="5">
    <location>
        <begin position="448"/>
        <end position="467"/>
    </location>
</feature>
<feature type="compositionally biased region" description="Basic and acidic residues" evidence="5">
    <location>
        <begin position="192"/>
        <end position="201"/>
    </location>
</feature>
<dbReference type="PANTHER" id="PTHR10829:SF25">
    <property type="entry name" value="DREBRIN-LIKE PROTEIN"/>
    <property type="match status" value="1"/>
</dbReference>
<feature type="compositionally biased region" description="Acidic residues" evidence="5">
    <location>
        <begin position="415"/>
        <end position="429"/>
    </location>
</feature>
<dbReference type="SUPFAM" id="SSF50044">
    <property type="entry name" value="SH3-domain"/>
    <property type="match status" value="1"/>
</dbReference>
<evidence type="ECO:0000259" key="6">
    <source>
        <dbReference type="PROSITE" id="PS50002"/>
    </source>
</evidence>
<dbReference type="Gene3D" id="3.40.20.10">
    <property type="entry name" value="Severin"/>
    <property type="match status" value="1"/>
</dbReference>
<keyword evidence="2 4" id="KW-0728">SH3 domain</keyword>
<dbReference type="InterPro" id="IPR035718">
    <property type="entry name" value="Abp1_fungi_SH3_C2"/>
</dbReference>
<dbReference type="CDD" id="cd11961">
    <property type="entry name" value="SH3_Abp1_fungi_C2"/>
    <property type="match status" value="1"/>
</dbReference>
<dbReference type="OrthoDB" id="5971719at2759"/>
<comment type="subcellular location">
    <subcellularLocation>
        <location evidence="1">Cytoplasm</location>
    </subcellularLocation>
</comment>
<feature type="compositionally biased region" description="Low complexity" evidence="5">
    <location>
        <begin position="145"/>
        <end position="170"/>
    </location>
</feature>
<dbReference type="InterPro" id="IPR029006">
    <property type="entry name" value="ADF-H/Gelsolin-like_dom_sf"/>
</dbReference>
<dbReference type="SMART" id="SM00326">
    <property type="entry name" value="SH3"/>
    <property type="match status" value="1"/>
</dbReference>
<feature type="domain" description="SH3" evidence="6">
    <location>
        <begin position="545"/>
        <end position="605"/>
    </location>
</feature>
<dbReference type="GO" id="GO:0005884">
    <property type="term" value="C:actin filament"/>
    <property type="evidence" value="ECO:0007669"/>
    <property type="project" value="TreeGrafter"/>
</dbReference>
<feature type="region of interest" description="Disordered" evidence="5">
    <location>
        <begin position="260"/>
        <end position="551"/>
    </location>
</feature>
<dbReference type="GO" id="GO:0030833">
    <property type="term" value="P:regulation of actin filament polymerization"/>
    <property type="evidence" value="ECO:0007669"/>
    <property type="project" value="TreeGrafter"/>
</dbReference>
<dbReference type="FunFam" id="3.40.20.10:FF:000052">
    <property type="entry name" value="Actin-binding protein"/>
    <property type="match status" value="1"/>
</dbReference>
<feature type="compositionally biased region" description="Acidic residues" evidence="5">
    <location>
        <begin position="340"/>
        <end position="354"/>
    </location>
</feature>
<feature type="domain" description="ADF-H" evidence="7">
    <location>
        <begin position="7"/>
        <end position="135"/>
    </location>
</feature>
<dbReference type="GO" id="GO:0030427">
    <property type="term" value="C:site of polarized growth"/>
    <property type="evidence" value="ECO:0007669"/>
    <property type="project" value="TreeGrafter"/>
</dbReference>
<evidence type="ECO:0000256" key="4">
    <source>
        <dbReference type="PROSITE-ProRule" id="PRU00192"/>
    </source>
</evidence>
<proteinExistence type="predicted"/>
<dbReference type="PANTHER" id="PTHR10829">
    <property type="entry name" value="CORTACTIN AND DREBRIN"/>
    <property type="match status" value="1"/>
</dbReference>
<dbReference type="Pfam" id="PF00018">
    <property type="entry name" value="SH3_1"/>
    <property type="match status" value="1"/>
</dbReference>
<evidence type="ECO:0000256" key="1">
    <source>
        <dbReference type="ARBA" id="ARBA00004496"/>
    </source>
</evidence>
<dbReference type="PRINTS" id="PR00452">
    <property type="entry name" value="SH3DOMAIN"/>
</dbReference>
<dbReference type="PROSITE" id="PS50002">
    <property type="entry name" value="SH3"/>
    <property type="match status" value="1"/>
</dbReference>
<dbReference type="InterPro" id="IPR001452">
    <property type="entry name" value="SH3_domain"/>
</dbReference>
<dbReference type="Proteomes" id="UP000031516">
    <property type="component" value="Unassembled WGS sequence"/>
</dbReference>
<reference evidence="8 9" key="1">
    <citation type="submission" date="2014-03" db="EMBL/GenBank/DDBJ databases">
        <title>The genome of Kluyveromyces dobzhanskii.</title>
        <authorList>
            <person name="Nystedt B."/>
            <person name="Astrom S."/>
        </authorList>
    </citation>
    <scope>NUCLEOTIDE SEQUENCE [LARGE SCALE GENOMIC DNA]</scope>
    <source>
        <strain evidence="8 9">CBS 2104</strain>
    </source>
</reference>
<dbReference type="InterPro" id="IPR036028">
    <property type="entry name" value="SH3-like_dom_sf"/>
</dbReference>
<evidence type="ECO:0000313" key="9">
    <source>
        <dbReference type="Proteomes" id="UP000031516"/>
    </source>
</evidence>
<feature type="compositionally biased region" description="Basic and acidic residues" evidence="5">
    <location>
        <begin position="260"/>
        <end position="280"/>
    </location>
</feature>
<dbReference type="SMART" id="SM00102">
    <property type="entry name" value="ADF"/>
    <property type="match status" value="1"/>
</dbReference>
<organism evidence="8 9">
    <name type="scientific">Kluyveromyces dobzhanskii CBS 2104</name>
    <dbReference type="NCBI Taxonomy" id="1427455"/>
    <lineage>
        <taxon>Eukaryota</taxon>
        <taxon>Fungi</taxon>
        <taxon>Dikarya</taxon>
        <taxon>Ascomycota</taxon>
        <taxon>Saccharomycotina</taxon>
        <taxon>Saccharomycetes</taxon>
        <taxon>Saccharomycetales</taxon>
        <taxon>Saccharomycetaceae</taxon>
        <taxon>Kluyveromyces</taxon>
    </lineage>
</organism>
<dbReference type="Pfam" id="PF00241">
    <property type="entry name" value="Cofilin_ADF"/>
    <property type="match status" value="1"/>
</dbReference>
<evidence type="ECO:0000313" key="8">
    <source>
        <dbReference type="EMBL" id="CDO95789.1"/>
    </source>
</evidence>
<dbReference type="AlphaFoldDB" id="A0A0A8LA87"/>
<dbReference type="Gene3D" id="2.30.30.40">
    <property type="entry name" value="SH3 Domains"/>
    <property type="match status" value="1"/>
</dbReference>
<dbReference type="PROSITE" id="PS51263">
    <property type="entry name" value="ADF_H"/>
    <property type="match status" value="1"/>
</dbReference>
<feature type="compositionally biased region" description="Acidic residues" evidence="5">
    <location>
        <begin position="502"/>
        <end position="518"/>
    </location>
</feature>